<gene>
    <name evidence="1" type="ORF">ACE11A_04715</name>
</gene>
<dbReference type="RefSeq" id="WP_375061699.1">
    <property type="nucleotide sequence ID" value="NZ_JBHGBT010000003.1"/>
</dbReference>
<dbReference type="Gene3D" id="3.40.1660.10">
    <property type="entry name" value="EreA-like (biosynthetic domain)"/>
    <property type="match status" value="1"/>
</dbReference>
<organism evidence="1 2">
    <name type="scientific">Streptomyces carpaticus</name>
    <dbReference type="NCBI Taxonomy" id="285558"/>
    <lineage>
        <taxon>Bacteria</taxon>
        <taxon>Bacillati</taxon>
        <taxon>Actinomycetota</taxon>
        <taxon>Actinomycetes</taxon>
        <taxon>Kitasatosporales</taxon>
        <taxon>Streptomycetaceae</taxon>
        <taxon>Streptomyces</taxon>
    </lineage>
</organism>
<evidence type="ECO:0000313" key="2">
    <source>
        <dbReference type="Proteomes" id="UP001577267"/>
    </source>
</evidence>
<reference evidence="1 2" key="1">
    <citation type="submission" date="2024-09" db="EMBL/GenBank/DDBJ databases">
        <title>Draft genome sequence of multifaceted antimicrobials producing Streptomyces sp. strain FH1.</title>
        <authorList>
            <person name="Hassan F."/>
            <person name="Ali H."/>
            <person name="Hassan N."/>
            <person name="Nawaz A."/>
        </authorList>
    </citation>
    <scope>NUCLEOTIDE SEQUENCE [LARGE SCALE GENOMIC DNA]</scope>
    <source>
        <strain evidence="1 2">FH1</strain>
    </source>
</reference>
<sequence length="125" mass="13414">MPGPARRAPFSDLLRQHVVALGENSHFIDEFAALRERLLRYLVERCGFTLLAFEYGFGEALPLDAWARGEGSEDSLAGHLAGTIPIGVEAPLRRIRRHNRTAAAPVRFAGGCAGTSTVTSGLGAL</sequence>
<dbReference type="InterPro" id="IPR052036">
    <property type="entry name" value="Hydrolase/PRTase-associated"/>
</dbReference>
<dbReference type="SUPFAM" id="SSF159501">
    <property type="entry name" value="EreA/ChaN-like"/>
    <property type="match status" value="1"/>
</dbReference>
<protein>
    <submittedName>
        <fullName evidence="1">Uncharacterized protein</fullName>
    </submittedName>
</protein>
<evidence type="ECO:0000313" key="1">
    <source>
        <dbReference type="EMBL" id="MFB4193664.1"/>
    </source>
</evidence>
<dbReference type="PANTHER" id="PTHR31299">
    <property type="entry name" value="ESTERASE, PUTATIVE (AFU_ORTHOLOGUE AFUA_1G05850)-RELATED"/>
    <property type="match status" value="1"/>
</dbReference>
<dbReference type="EMBL" id="JBHGBT010000003">
    <property type="protein sequence ID" value="MFB4193664.1"/>
    <property type="molecule type" value="Genomic_DNA"/>
</dbReference>
<accession>A0ABV4ZI48</accession>
<keyword evidence="2" id="KW-1185">Reference proteome</keyword>
<comment type="caution">
    <text evidence="1">The sequence shown here is derived from an EMBL/GenBank/DDBJ whole genome shotgun (WGS) entry which is preliminary data.</text>
</comment>
<dbReference type="Proteomes" id="UP001577267">
    <property type="component" value="Unassembled WGS sequence"/>
</dbReference>
<dbReference type="PANTHER" id="PTHR31299:SF0">
    <property type="entry name" value="ESTERASE, PUTATIVE (AFU_ORTHOLOGUE AFUA_1G05850)-RELATED"/>
    <property type="match status" value="1"/>
</dbReference>
<name>A0ABV4ZI48_9ACTN</name>
<proteinExistence type="predicted"/>